<sequence length="136" mass="14017">MATIDGRFLHPGRAAGPVLVLDAPLSFWGGTDLSGRIIDRHHPQHGECVAGTILAMRSGRGSSSSSSVLAEQIRQGTAPAGLVLAEPDPIIVVAVVVAQELYGRSVPVVLVPPSRFASLRSGLPARIGGVQQGGQP</sequence>
<dbReference type="PANTHER" id="PTHR36577">
    <property type="entry name" value="DUF521 DOMAIN PROTEIN (AFU_ORTHOLOGUE AFUA_6G00490)"/>
    <property type="match status" value="1"/>
</dbReference>
<organism evidence="3 4">
    <name type="scientific">Intrasporangium calvum</name>
    <dbReference type="NCBI Taxonomy" id="53358"/>
    <lineage>
        <taxon>Bacteria</taxon>
        <taxon>Bacillati</taxon>
        <taxon>Actinomycetota</taxon>
        <taxon>Actinomycetes</taxon>
        <taxon>Micrococcales</taxon>
        <taxon>Intrasporangiaceae</taxon>
        <taxon>Intrasporangium</taxon>
    </lineage>
</organism>
<dbReference type="EMBL" id="JAPFQL010000024">
    <property type="protein sequence ID" value="MDC5697058.1"/>
    <property type="molecule type" value="Genomic_DNA"/>
</dbReference>
<dbReference type="SUPFAM" id="SSF52016">
    <property type="entry name" value="LeuD/IlvD-like"/>
    <property type="match status" value="1"/>
</dbReference>
<comment type="caution">
    <text evidence="3">The sequence shown here is derived from an EMBL/GenBank/DDBJ whole genome shotgun (WGS) entry which is preliminary data.</text>
</comment>
<evidence type="ECO:0000313" key="4">
    <source>
        <dbReference type="Proteomes" id="UP001150259"/>
    </source>
</evidence>
<accession>A0ABT5GFM4</accession>
<name>A0ABT5GFM4_9MICO</name>
<evidence type="ECO:0000259" key="2">
    <source>
        <dbReference type="Pfam" id="PF01989"/>
    </source>
</evidence>
<dbReference type="Proteomes" id="UP001150259">
    <property type="component" value="Unassembled WGS sequence"/>
</dbReference>
<evidence type="ECO:0000313" key="3">
    <source>
        <dbReference type="EMBL" id="MDC5697058.1"/>
    </source>
</evidence>
<evidence type="ECO:0000256" key="1">
    <source>
        <dbReference type="ARBA" id="ARBA00023239"/>
    </source>
</evidence>
<protein>
    <submittedName>
        <fullName evidence="3">DUF126 domain-containing protein</fullName>
    </submittedName>
</protein>
<dbReference type="InterPro" id="IPR002840">
    <property type="entry name" value="PMDh-S-like_dom"/>
</dbReference>
<reference evidence="3 4" key="1">
    <citation type="submission" date="2022-11" db="EMBL/GenBank/DDBJ databases">
        <title>Anaerobic phenanthrene biodegradation by a DNRA strain PheN6.</title>
        <authorList>
            <person name="Zhang Z."/>
        </authorList>
    </citation>
    <scope>NUCLEOTIDE SEQUENCE [LARGE SCALE GENOMIC DNA]</scope>
    <source>
        <strain evidence="3 4">PheN6</strain>
    </source>
</reference>
<dbReference type="Pfam" id="PF01989">
    <property type="entry name" value="AcnX_swivel_put"/>
    <property type="match status" value="1"/>
</dbReference>
<keyword evidence="4" id="KW-1185">Reference proteome</keyword>
<gene>
    <name evidence="3" type="ORF">OO014_07285</name>
</gene>
<dbReference type="RefSeq" id="WP_272461632.1">
    <property type="nucleotide sequence ID" value="NZ_JAPFQL010000024.1"/>
</dbReference>
<feature type="domain" description="Phosphomevalonate dehydratase small subunit-like" evidence="2">
    <location>
        <begin position="25"/>
        <end position="109"/>
    </location>
</feature>
<dbReference type="Gene3D" id="3.50.30.10">
    <property type="entry name" value="Phosphohistidine domain"/>
    <property type="match status" value="1"/>
</dbReference>
<proteinExistence type="predicted"/>
<dbReference type="PANTHER" id="PTHR36577:SF3">
    <property type="entry name" value="DUF521 DOMAIN PROTEIN (AFU_ORTHOLOGUE AFUA_6G00490)"/>
    <property type="match status" value="1"/>
</dbReference>
<keyword evidence="1" id="KW-0456">Lyase</keyword>